<evidence type="ECO:0000313" key="4">
    <source>
        <dbReference type="EMBL" id="WNM60001.1"/>
    </source>
</evidence>
<dbReference type="GO" id="GO:0003877">
    <property type="term" value="F:ATP:ADP adenylyltransferase activity"/>
    <property type="evidence" value="ECO:0007669"/>
    <property type="project" value="InterPro"/>
</dbReference>
<protein>
    <submittedName>
        <fullName evidence="4">Phosphorylase</fullName>
    </submittedName>
</protein>
<dbReference type="RefSeq" id="WP_312646920.1">
    <property type="nucleotide sequence ID" value="NZ_CP116967.1"/>
</dbReference>
<gene>
    <name evidence="4" type="ORF">PP769_09655</name>
</gene>
<dbReference type="PANTHER" id="PTHR38420:SF1">
    <property type="entry name" value="PUTATIVE (AFU_ORTHOLOGUE AFUA_5G14690)-RELATED"/>
    <property type="match status" value="1"/>
</dbReference>
<dbReference type="InterPro" id="IPR019200">
    <property type="entry name" value="ATP_adenylylTrfase_C"/>
</dbReference>
<dbReference type="InterPro" id="IPR043171">
    <property type="entry name" value="Ap4A_phos1/2-like"/>
</dbReference>
<dbReference type="PIRSF" id="PIRSF000846">
    <property type="entry name" value="ATP_adenylyltr"/>
    <property type="match status" value="1"/>
</dbReference>
<sequence>MSVIIQQFEPGTLKAKVQTRTVHALHRGAIHRIPTRFELVEQAGVNFLIRVVSNLVRKAQASVDQPHTSKSGNMDQDPFLPYDPDLFVADISDTHVCLLNKFNVLDHHILMVTRSFQKQESFLTLSDIEALLLCLIEFEGLAFYNAGEAGGASQRHKHLQMVPLPLTAEMSHLPIEPLLDRARFGGTIGRAPGLPFSHVLVRMNPEWIASPLKGAPELLNQYLRMLQILGLADSGTGEEIRSPGPYNLLVTRQWMLVVPRSTECFEGISVNALGFAGALLVKNQTQLDRLKSCGPMTALRHVALC</sequence>
<evidence type="ECO:0000256" key="1">
    <source>
        <dbReference type="PIRSR" id="PIRSR000846-1"/>
    </source>
</evidence>
<dbReference type="AlphaFoldDB" id="A0AA96JYA7"/>
<reference evidence="4 5" key="1">
    <citation type="submission" date="2023-01" db="EMBL/GenBank/DDBJ databases">
        <title>Cultivation and genomic characterization of new, ubiquitous marine nitrite-oxidizing bacteria from the Nitrospirales.</title>
        <authorList>
            <person name="Mueller A.J."/>
            <person name="Daebeler A."/>
            <person name="Herbold C.W."/>
            <person name="Kirkegaard R.H."/>
            <person name="Daims H."/>
        </authorList>
    </citation>
    <scope>NUCLEOTIDE SEQUENCE [LARGE SCALE GENOMIC DNA]</scope>
    <source>
        <strain evidence="4 5">VA</strain>
    </source>
</reference>
<feature type="active site" description="Nucleophile" evidence="1">
    <location>
        <position position="158"/>
    </location>
</feature>
<accession>A0AA96JYA7</accession>
<dbReference type="Pfam" id="PF19327">
    <property type="entry name" value="Ap4A_phos_N"/>
    <property type="match status" value="1"/>
</dbReference>
<dbReference type="InterPro" id="IPR009163">
    <property type="entry name" value="Ap4A_phos1/2"/>
</dbReference>
<organism evidence="4 5">
    <name type="scientific">Candidatus Nitrospira allomarina</name>
    <dbReference type="NCBI Taxonomy" id="3020900"/>
    <lineage>
        <taxon>Bacteria</taxon>
        <taxon>Pseudomonadati</taxon>
        <taxon>Nitrospirota</taxon>
        <taxon>Nitrospiria</taxon>
        <taxon>Nitrospirales</taxon>
        <taxon>Nitrospiraceae</taxon>
        <taxon>Nitrospira</taxon>
    </lineage>
</organism>
<name>A0AA96JYA7_9BACT</name>
<evidence type="ECO:0000259" key="2">
    <source>
        <dbReference type="Pfam" id="PF09830"/>
    </source>
</evidence>
<keyword evidence="5" id="KW-1185">Reference proteome</keyword>
<dbReference type="KEGG" id="nall:PP769_09655"/>
<dbReference type="GO" id="GO:0009117">
    <property type="term" value="P:nucleotide metabolic process"/>
    <property type="evidence" value="ECO:0007669"/>
    <property type="project" value="InterPro"/>
</dbReference>
<evidence type="ECO:0000259" key="3">
    <source>
        <dbReference type="Pfam" id="PF19327"/>
    </source>
</evidence>
<dbReference type="SUPFAM" id="SSF54197">
    <property type="entry name" value="HIT-like"/>
    <property type="match status" value="1"/>
</dbReference>
<dbReference type="Gene3D" id="3.30.428.70">
    <property type="match status" value="1"/>
</dbReference>
<dbReference type="PANTHER" id="PTHR38420">
    <property type="entry name" value="AP-4-A PHOSPHORYLASE II"/>
    <property type="match status" value="1"/>
</dbReference>
<proteinExistence type="predicted"/>
<dbReference type="Proteomes" id="UP001302719">
    <property type="component" value="Chromosome"/>
</dbReference>
<dbReference type="InterPro" id="IPR036265">
    <property type="entry name" value="HIT-like_sf"/>
</dbReference>
<dbReference type="InterPro" id="IPR045759">
    <property type="entry name" value="Ap4A_phos1/2_N"/>
</dbReference>
<dbReference type="EMBL" id="CP116967">
    <property type="protein sequence ID" value="WNM60001.1"/>
    <property type="molecule type" value="Genomic_DNA"/>
</dbReference>
<dbReference type="GO" id="GO:0005524">
    <property type="term" value="F:ATP binding"/>
    <property type="evidence" value="ECO:0007669"/>
    <property type="project" value="InterPro"/>
</dbReference>
<feature type="domain" description="Ap4A phosphorylase 1/2 N-terminal" evidence="3">
    <location>
        <begin position="7"/>
        <end position="180"/>
    </location>
</feature>
<dbReference type="Pfam" id="PF09830">
    <property type="entry name" value="ATP_transf"/>
    <property type="match status" value="1"/>
</dbReference>
<feature type="domain" description="ATP adenylyltransferase C-terminal" evidence="2">
    <location>
        <begin position="193"/>
        <end position="303"/>
    </location>
</feature>
<evidence type="ECO:0000313" key="5">
    <source>
        <dbReference type="Proteomes" id="UP001302719"/>
    </source>
</evidence>